<feature type="domain" description="Moybdenum cofactor oxidoreductase dimerisation" evidence="6">
    <location>
        <begin position="294"/>
        <end position="401"/>
    </location>
</feature>
<gene>
    <name evidence="7" type="ORF">NEE01_08835</name>
</gene>
<dbReference type="AlphaFoldDB" id="A0AA42CTZ2"/>
<keyword evidence="4" id="KW-0560">Oxidoreductase</keyword>
<evidence type="ECO:0000313" key="7">
    <source>
        <dbReference type="EMBL" id="MCW6534888.1"/>
    </source>
</evidence>
<dbReference type="PANTHER" id="PTHR19372">
    <property type="entry name" value="SULFITE REDUCTASE"/>
    <property type="match status" value="1"/>
</dbReference>
<evidence type="ECO:0000256" key="4">
    <source>
        <dbReference type="ARBA" id="ARBA00023002"/>
    </source>
</evidence>
<organism evidence="7 8">
    <name type="scientific">Sphingomonas lycopersici</name>
    <dbReference type="NCBI Taxonomy" id="2951807"/>
    <lineage>
        <taxon>Bacteria</taxon>
        <taxon>Pseudomonadati</taxon>
        <taxon>Pseudomonadota</taxon>
        <taxon>Alphaproteobacteria</taxon>
        <taxon>Sphingomonadales</taxon>
        <taxon>Sphingomonadaceae</taxon>
        <taxon>Sphingomonas</taxon>
    </lineage>
</organism>
<keyword evidence="3" id="KW-0479">Metal-binding</keyword>
<evidence type="ECO:0000256" key="3">
    <source>
        <dbReference type="ARBA" id="ARBA00022723"/>
    </source>
</evidence>
<dbReference type="Pfam" id="PF00174">
    <property type="entry name" value="Oxidored_molyb"/>
    <property type="match status" value="1"/>
</dbReference>
<dbReference type="GO" id="GO:0006790">
    <property type="term" value="P:sulfur compound metabolic process"/>
    <property type="evidence" value="ECO:0007669"/>
    <property type="project" value="TreeGrafter"/>
</dbReference>
<dbReference type="RefSeq" id="WP_265268703.1">
    <property type="nucleotide sequence ID" value="NZ_JANFAV010000004.1"/>
</dbReference>
<comment type="cofactor">
    <cofactor evidence="1">
        <name>Mo-molybdopterin</name>
        <dbReference type="ChEBI" id="CHEBI:71302"/>
    </cofactor>
</comment>
<evidence type="ECO:0000256" key="2">
    <source>
        <dbReference type="ARBA" id="ARBA00022505"/>
    </source>
</evidence>
<dbReference type="InterPro" id="IPR014756">
    <property type="entry name" value="Ig_E-set"/>
</dbReference>
<proteinExistence type="predicted"/>
<dbReference type="InterPro" id="IPR000572">
    <property type="entry name" value="OxRdtase_Mopterin-bd_dom"/>
</dbReference>
<dbReference type="Pfam" id="PF03404">
    <property type="entry name" value="Mo-co_dimer"/>
    <property type="match status" value="1"/>
</dbReference>
<dbReference type="SUPFAM" id="SSF81296">
    <property type="entry name" value="E set domains"/>
    <property type="match status" value="1"/>
</dbReference>
<dbReference type="GO" id="GO:0020037">
    <property type="term" value="F:heme binding"/>
    <property type="evidence" value="ECO:0007669"/>
    <property type="project" value="TreeGrafter"/>
</dbReference>
<dbReference type="PROSITE" id="PS51318">
    <property type="entry name" value="TAT"/>
    <property type="match status" value="1"/>
</dbReference>
<dbReference type="GO" id="GO:0008482">
    <property type="term" value="F:sulfite oxidase activity"/>
    <property type="evidence" value="ECO:0007669"/>
    <property type="project" value="TreeGrafter"/>
</dbReference>
<dbReference type="EMBL" id="JANFAV010000004">
    <property type="protein sequence ID" value="MCW6534888.1"/>
    <property type="molecule type" value="Genomic_DNA"/>
</dbReference>
<dbReference type="Gene3D" id="3.90.420.10">
    <property type="entry name" value="Oxidoreductase, molybdopterin-binding domain"/>
    <property type="match status" value="1"/>
</dbReference>
<accession>A0AA42CTZ2</accession>
<dbReference type="PRINTS" id="PR00407">
    <property type="entry name" value="EUMOPTERIN"/>
</dbReference>
<dbReference type="InterPro" id="IPR036374">
    <property type="entry name" value="OxRdtase_Mopterin-bd_sf"/>
</dbReference>
<feature type="domain" description="Oxidoreductase molybdopterin-binding" evidence="5">
    <location>
        <begin position="97"/>
        <end position="266"/>
    </location>
</feature>
<evidence type="ECO:0000259" key="6">
    <source>
        <dbReference type="Pfam" id="PF03404"/>
    </source>
</evidence>
<sequence length="410" mass="44481">MDRFDATLANLLARRRLLASGAAALAGGAIARAAGGFSRPAPDAGLVGRPVSGSFPQKGAMIVQRNRPPLLETPMEVFNDNVFTPNDRFFVRWHWADIPLEVDAAGFRLTIGGAVKRPLALRLDELLKMPRISYAAVNQCSGNSRALFDPRVPGAQWSHGAMGNARWEGVALSHLLELAGIDPAATRVRFGGLDKPLTAVDPFKKSLAVDHAMDGEVMVAFAMNGEQLPMLNGFPLRLIVPGWFSTYWVKSLDSIEVLNGPDDNYWMAKAYQVPTTPHANVVPGTKEFPKAPISIMPPRSWITNLKDGATLPYRPRIGVNGIALGGDQGIRSVDISIDGGKSWIASRLGPDEGRYSFRRFSAVIPVLAHGTMTIMSRCTNEKGEAQPMAPNWNPGGYMRNCVEACTVRLV</sequence>
<evidence type="ECO:0000313" key="8">
    <source>
        <dbReference type="Proteomes" id="UP001165565"/>
    </source>
</evidence>
<dbReference type="Gene3D" id="2.60.40.650">
    <property type="match status" value="1"/>
</dbReference>
<comment type="caution">
    <text evidence="7">The sequence shown here is derived from an EMBL/GenBank/DDBJ whole genome shotgun (WGS) entry which is preliminary data.</text>
</comment>
<dbReference type="SUPFAM" id="SSF56524">
    <property type="entry name" value="Oxidoreductase molybdopterin-binding domain"/>
    <property type="match status" value="1"/>
</dbReference>
<evidence type="ECO:0000259" key="5">
    <source>
        <dbReference type="Pfam" id="PF00174"/>
    </source>
</evidence>
<reference evidence="7" key="1">
    <citation type="submission" date="2022-06" db="EMBL/GenBank/DDBJ databases">
        <title>Sphingomonas sp. nov. isolated from rhizosphere soil of tomato.</title>
        <authorList>
            <person name="Dong H."/>
            <person name="Gao R."/>
        </authorList>
    </citation>
    <scope>NUCLEOTIDE SEQUENCE</scope>
    <source>
        <strain evidence="7">MMSM24</strain>
    </source>
</reference>
<keyword evidence="2" id="KW-0500">Molybdenum</keyword>
<evidence type="ECO:0000256" key="1">
    <source>
        <dbReference type="ARBA" id="ARBA00001924"/>
    </source>
</evidence>
<dbReference type="GO" id="GO:0043546">
    <property type="term" value="F:molybdopterin cofactor binding"/>
    <property type="evidence" value="ECO:0007669"/>
    <property type="project" value="TreeGrafter"/>
</dbReference>
<dbReference type="InterPro" id="IPR008335">
    <property type="entry name" value="Mopterin_OxRdtase_euk"/>
</dbReference>
<name>A0AA42CTZ2_9SPHN</name>
<dbReference type="InterPro" id="IPR006311">
    <property type="entry name" value="TAT_signal"/>
</dbReference>
<protein>
    <submittedName>
        <fullName evidence="7">Molybdopterin-dependent oxidoreductase</fullName>
    </submittedName>
</protein>
<dbReference type="Proteomes" id="UP001165565">
    <property type="component" value="Unassembled WGS sequence"/>
</dbReference>
<dbReference type="PANTHER" id="PTHR19372:SF7">
    <property type="entry name" value="SULFITE OXIDASE, MITOCHONDRIAL"/>
    <property type="match status" value="1"/>
</dbReference>
<dbReference type="GO" id="GO:0030151">
    <property type="term" value="F:molybdenum ion binding"/>
    <property type="evidence" value="ECO:0007669"/>
    <property type="project" value="InterPro"/>
</dbReference>
<keyword evidence="8" id="KW-1185">Reference proteome</keyword>
<dbReference type="InterPro" id="IPR005066">
    <property type="entry name" value="MoCF_OxRdtse_dimer"/>
</dbReference>